<evidence type="ECO:0000256" key="7">
    <source>
        <dbReference type="SAM" id="MobiDB-lite"/>
    </source>
</evidence>
<organism evidence="9 10">
    <name type="scientific">Loxostege sticticalis</name>
    <name type="common">Beet webworm moth</name>
    <dbReference type="NCBI Taxonomy" id="481309"/>
    <lineage>
        <taxon>Eukaryota</taxon>
        <taxon>Metazoa</taxon>
        <taxon>Ecdysozoa</taxon>
        <taxon>Arthropoda</taxon>
        <taxon>Hexapoda</taxon>
        <taxon>Insecta</taxon>
        <taxon>Pterygota</taxon>
        <taxon>Neoptera</taxon>
        <taxon>Endopterygota</taxon>
        <taxon>Lepidoptera</taxon>
        <taxon>Glossata</taxon>
        <taxon>Ditrysia</taxon>
        <taxon>Pyraloidea</taxon>
        <taxon>Crambidae</taxon>
        <taxon>Pyraustinae</taxon>
        <taxon>Loxostege</taxon>
    </lineage>
</organism>
<dbReference type="Pfam" id="PF00907">
    <property type="entry name" value="T-box"/>
    <property type="match status" value="1"/>
</dbReference>
<evidence type="ECO:0000313" key="10">
    <source>
        <dbReference type="Proteomes" id="UP001549921"/>
    </source>
</evidence>
<dbReference type="SUPFAM" id="SSF49417">
    <property type="entry name" value="p53-like transcription factors"/>
    <property type="match status" value="1"/>
</dbReference>
<protein>
    <recommendedName>
        <fullName evidence="8">T-box domain-containing protein</fullName>
    </recommendedName>
</protein>
<dbReference type="GO" id="GO:0005634">
    <property type="term" value="C:nucleus"/>
    <property type="evidence" value="ECO:0007669"/>
    <property type="project" value="UniProtKB-SubCell"/>
</dbReference>
<comment type="caution">
    <text evidence="9">The sequence shown here is derived from an EMBL/GenBank/DDBJ whole genome shotgun (WGS) entry which is preliminary data.</text>
</comment>
<evidence type="ECO:0000256" key="6">
    <source>
        <dbReference type="PROSITE-ProRule" id="PRU00201"/>
    </source>
</evidence>
<dbReference type="GO" id="GO:0006357">
    <property type="term" value="P:regulation of transcription by RNA polymerase II"/>
    <property type="evidence" value="ECO:0007669"/>
    <property type="project" value="UniProtKB-ARBA"/>
</dbReference>
<dbReference type="InterPro" id="IPR008967">
    <property type="entry name" value="p53-like_TF_DNA-bd_sf"/>
</dbReference>
<dbReference type="GO" id="GO:0048731">
    <property type="term" value="P:system development"/>
    <property type="evidence" value="ECO:0007669"/>
    <property type="project" value="UniProtKB-ARBA"/>
</dbReference>
<dbReference type="InterPro" id="IPR046360">
    <property type="entry name" value="T-box_DNA-bd"/>
</dbReference>
<evidence type="ECO:0000256" key="4">
    <source>
        <dbReference type="ARBA" id="ARBA00023163"/>
    </source>
</evidence>
<evidence type="ECO:0000256" key="2">
    <source>
        <dbReference type="ARBA" id="ARBA00023015"/>
    </source>
</evidence>
<dbReference type="PANTHER" id="PTHR11267">
    <property type="entry name" value="T-BOX PROTEIN-RELATED"/>
    <property type="match status" value="1"/>
</dbReference>
<evidence type="ECO:0000256" key="1">
    <source>
        <dbReference type="ARBA" id="ARBA00004123"/>
    </source>
</evidence>
<dbReference type="SMART" id="SM00425">
    <property type="entry name" value="TBOX"/>
    <property type="match status" value="1"/>
</dbReference>
<dbReference type="InterPro" id="IPR018186">
    <property type="entry name" value="TF_T-box_CS"/>
</dbReference>
<dbReference type="PANTHER" id="PTHR11267:SF190">
    <property type="entry name" value="T-BOX TRANSCRIPTION FACTOR TBX20"/>
    <property type="match status" value="1"/>
</dbReference>
<proteinExistence type="predicted"/>
<feature type="domain" description="T-box" evidence="8">
    <location>
        <begin position="177"/>
        <end position="363"/>
    </location>
</feature>
<evidence type="ECO:0000313" key="9">
    <source>
        <dbReference type="EMBL" id="KAL0849348.1"/>
    </source>
</evidence>
<evidence type="ECO:0000256" key="3">
    <source>
        <dbReference type="ARBA" id="ARBA00023125"/>
    </source>
</evidence>
<feature type="region of interest" description="Disordered" evidence="7">
    <location>
        <begin position="84"/>
        <end position="167"/>
    </location>
</feature>
<keyword evidence="5 6" id="KW-0539">Nucleus</keyword>
<keyword evidence="3 6" id="KW-0238">DNA-binding</keyword>
<dbReference type="Gene3D" id="2.60.40.820">
    <property type="entry name" value="Transcription factor, T-box"/>
    <property type="match status" value="1"/>
</dbReference>
<feature type="compositionally biased region" description="Low complexity" evidence="7">
    <location>
        <begin position="134"/>
        <end position="152"/>
    </location>
</feature>
<dbReference type="PRINTS" id="PR00937">
    <property type="entry name" value="TBOX"/>
</dbReference>
<accession>A0ABD0TJ37</accession>
<dbReference type="PROSITE" id="PS01283">
    <property type="entry name" value="TBOX_1"/>
    <property type="match status" value="1"/>
</dbReference>
<dbReference type="GO" id="GO:0003677">
    <property type="term" value="F:DNA binding"/>
    <property type="evidence" value="ECO:0007669"/>
    <property type="project" value="UniProtKB-UniRule"/>
</dbReference>
<reference evidence="9 10" key="1">
    <citation type="submission" date="2024-06" db="EMBL/GenBank/DDBJ databases">
        <title>A chromosome-level genome assembly of beet webworm, Loxostege sticticalis.</title>
        <authorList>
            <person name="Zhang Y."/>
        </authorList>
    </citation>
    <scope>NUCLEOTIDE SEQUENCE [LARGE SCALE GENOMIC DNA]</scope>
    <source>
        <strain evidence="9">AQ028</strain>
        <tissue evidence="9">Male pupae</tissue>
    </source>
</reference>
<dbReference type="AlphaFoldDB" id="A0ABD0TJ37"/>
<comment type="caution">
    <text evidence="6">Lacks conserved residue(s) required for the propagation of feature annotation.</text>
</comment>
<name>A0ABD0TJ37_LOXSC</name>
<evidence type="ECO:0000259" key="8">
    <source>
        <dbReference type="PROSITE" id="PS50252"/>
    </source>
</evidence>
<dbReference type="Proteomes" id="UP001549921">
    <property type="component" value="Unassembled WGS sequence"/>
</dbReference>
<dbReference type="PROSITE" id="PS50252">
    <property type="entry name" value="TBOX_3"/>
    <property type="match status" value="1"/>
</dbReference>
<feature type="region of interest" description="Disordered" evidence="7">
    <location>
        <begin position="466"/>
        <end position="520"/>
    </location>
</feature>
<gene>
    <name evidence="9" type="ORF">ABMA28_013663</name>
</gene>
<comment type="subcellular location">
    <subcellularLocation>
        <location evidence="1 6">Nucleus</location>
    </subcellularLocation>
</comment>
<dbReference type="InterPro" id="IPR001699">
    <property type="entry name" value="TF_T-box"/>
</dbReference>
<feature type="compositionally biased region" description="Pro residues" evidence="7">
    <location>
        <begin position="501"/>
        <end position="520"/>
    </location>
</feature>
<keyword evidence="4" id="KW-0804">Transcription</keyword>
<dbReference type="CDD" id="cd20193">
    <property type="entry name" value="T-box_TBX20-like"/>
    <property type="match status" value="1"/>
</dbReference>
<dbReference type="InterPro" id="IPR036960">
    <property type="entry name" value="T-box_sf"/>
</dbReference>
<sequence>MVEEVSIASRREHLSLRLQRLCPLVPPMGCSDGDGVWAGGRLGSEANLMLLQGEGRERGPAMEEDCSARPCATDFSIAAIMARDRQERRERRRHRDPREDTLMPLEKFVDATASASGSPSPPLEYERDSPVDVSSTSEAGSASGAAGGSRALSPPPRNPQLAERWSSEEMRHIQCHLETKELWDKFNELGTEMIITKTGRRMFPTVRVSFAGCRAEARYAVLLDVVPVDGKRYRYAYHRSSWLVAGKADPPAPARLYPHPDSPFTGDQLRKQVVSFEKVKLTNNEMDKNGQLVLNSMHKYQPRIHLVLRRDGAINAPITDLEQEEFKTFIFPECVFTAVTAYQNQLITKLKIDSNPFAKGFRDSSRLTEFERETMESMLAEQHYLRSPLRPFDLDQHNNNLTLEEKAILAARSQLFLRAAYPLYGVPAAALWGQWACLAPQLLAQQHLAASGSGLQLPRPVYPGGLPAGSAGLSQHRFSPYPPRRASPGSSPDSLRDASPHPVPLPPHPPHTPHPPHSPT</sequence>
<evidence type="ECO:0000256" key="5">
    <source>
        <dbReference type="ARBA" id="ARBA00023242"/>
    </source>
</evidence>
<dbReference type="EMBL" id="JBEDNZ010000004">
    <property type="protein sequence ID" value="KAL0849348.1"/>
    <property type="molecule type" value="Genomic_DNA"/>
</dbReference>
<keyword evidence="2" id="KW-0805">Transcription regulation</keyword>
<dbReference type="FunFam" id="2.60.40.820:FF:000008">
    <property type="entry name" value="T-box transcription factor TBX20"/>
    <property type="match status" value="1"/>
</dbReference>